<feature type="domain" description="HTH araC/xylS-type" evidence="4">
    <location>
        <begin position="188"/>
        <end position="286"/>
    </location>
</feature>
<dbReference type="InterPro" id="IPR003313">
    <property type="entry name" value="AraC-bd"/>
</dbReference>
<dbReference type="InterPro" id="IPR009057">
    <property type="entry name" value="Homeodomain-like_sf"/>
</dbReference>
<dbReference type="Gene3D" id="1.10.10.60">
    <property type="entry name" value="Homeodomain-like"/>
    <property type="match status" value="1"/>
</dbReference>
<proteinExistence type="predicted"/>
<keyword evidence="2" id="KW-0238">DNA-binding</keyword>
<dbReference type="Proteomes" id="UP000757103">
    <property type="component" value="Unassembled WGS sequence"/>
</dbReference>
<evidence type="ECO:0000256" key="1">
    <source>
        <dbReference type="ARBA" id="ARBA00023015"/>
    </source>
</evidence>
<dbReference type="InterPro" id="IPR037923">
    <property type="entry name" value="HTH-like"/>
</dbReference>
<dbReference type="PANTHER" id="PTHR43280">
    <property type="entry name" value="ARAC-FAMILY TRANSCRIPTIONAL REGULATOR"/>
    <property type="match status" value="1"/>
</dbReference>
<gene>
    <name evidence="5" type="ORF">K8U91_08510</name>
</gene>
<dbReference type="InterPro" id="IPR018060">
    <property type="entry name" value="HTH_AraC"/>
</dbReference>
<dbReference type="Pfam" id="PF02311">
    <property type="entry name" value="AraC_binding"/>
    <property type="match status" value="1"/>
</dbReference>
<evidence type="ECO:0000256" key="2">
    <source>
        <dbReference type="ARBA" id="ARBA00023125"/>
    </source>
</evidence>
<dbReference type="AlphaFoldDB" id="A0A921MSY1"/>
<comment type="caution">
    <text evidence="5">The sequence shown here is derived from an EMBL/GenBank/DDBJ whole genome shotgun (WGS) entry which is preliminary data.</text>
</comment>
<evidence type="ECO:0000313" key="6">
    <source>
        <dbReference type="Proteomes" id="UP000757103"/>
    </source>
</evidence>
<accession>A0A921MSY1</accession>
<protein>
    <submittedName>
        <fullName evidence="5">AraC family transcriptional regulator</fullName>
    </submittedName>
</protein>
<dbReference type="PROSITE" id="PS01124">
    <property type="entry name" value="HTH_ARAC_FAMILY_2"/>
    <property type="match status" value="1"/>
</dbReference>
<keyword evidence="3" id="KW-0804">Transcription</keyword>
<dbReference type="RefSeq" id="WP_273306552.1">
    <property type="nucleotide sequence ID" value="NZ_DYUD01000024.1"/>
</dbReference>
<evidence type="ECO:0000259" key="4">
    <source>
        <dbReference type="PROSITE" id="PS01124"/>
    </source>
</evidence>
<dbReference type="SMART" id="SM00342">
    <property type="entry name" value="HTH_ARAC"/>
    <property type="match status" value="1"/>
</dbReference>
<dbReference type="SUPFAM" id="SSF51215">
    <property type="entry name" value="Regulatory protein AraC"/>
    <property type="match status" value="1"/>
</dbReference>
<sequence length="286" mass="32989">MQKARNSIDFTPNTIQKRDFIPISFDEPVASDDANLAISPDQLTIILCTQGKKTLQINFSEYTLTPGSLAFLYPKSMWKIIDSSNDFNACYFSIKGTSAKEWNAFIDLDTVFSISSYIAKHPYTALMPDETRVIEEYLRLLQNRYKGNADATVIRFLLSAFTLELNRIFTLREKSNKSKLSRQEDILWKFLTLLKEYHTQQRSVNFYADKLYISPKHLSSVIKQMSHKTAHEIIANFVILSAKRMLKTTTMSIQEISDELNFANQSFFGKFFKQNTGLSPSSYRKQ</sequence>
<dbReference type="PRINTS" id="PR00032">
    <property type="entry name" value="HTHARAC"/>
</dbReference>
<reference evidence="5" key="2">
    <citation type="submission" date="2021-09" db="EMBL/GenBank/DDBJ databases">
        <authorList>
            <person name="Gilroy R."/>
        </authorList>
    </citation>
    <scope>NUCLEOTIDE SEQUENCE</scope>
    <source>
        <strain evidence="5">CHK121-7720</strain>
    </source>
</reference>
<dbReference type="InterPro" id="IPR020449">
    <property type="entry name" value="Tscrpt_reg_AraC-type_HTH"/>
</dbReference>
<dbReference type="SUPFAM" id="SSF46689">
    <property type="entry name" value="Homeodomain-like"/>
    <property type="match status" value="1"/>
</dbReference>
<keyword evidence="1" id="KW-0805">Transcription regulation</keyword>
<evidence type="ECO:0000256" key="3">
    <source>
        <dbReference type="ARBA" id="ARBA00023163"/>
    </source>
</evidence>
<dbReference type="Pfam" id="PF12833">
    <property type="entry name" value="HTH_18"/>
    <property type="match status" value="1"/>
</dbReference>
<dbReference type="PANTHER" id="PTHR43280:SF32">
    <property type="entry name" value="TRANSCRIPTIONAL REGULATORY PROTEIN"/>
    <property type="match status" value="1"/>
</dbReference>
<organism evidence="5 6">
    <name type="scientific">Barnesiella viscericola</name>
    <dbReference type="NCBI Taxonomy" id="397865"/>
    <lineage>
        <taxon>Bacteria</taxon>
        <taxon>Pseudomonadati</taxon>
        <taxon>Bacteroidota</taxon>
        <taxon>Bacteroidia</taxon>
        <taxon>Bacteroidales</taxon>
        <taxon>Barnesiellaceae</taxon>
        <taxon>Barnesiella</taxon>
    </lineage>
</organism>
<dbReference type="GO" id="GO:0003700">
    <property type="term" value="F:DNA-binding transcription factor activity"/>
    <property type="evidence" value="ECO:0007669"/>
    <property type="project" value="InterPro"/>
</dbReference>
<reference evidence="5" key="1">
    <citation type="journal article" date="2021" name="PeerJ">
        <title>Extensive microbial diversity within the chicken gut microbiome revealed by metagenomics and culture.</title>
        <authorList>
            <person name="Gilroy R."/>
            <person name="Ravi A."/>
            <person name="Getino M."/>
            <person name="Pursley I."/>
            <person name="Horton D.L."/>
            <person name="Alikhan N.F."/>
            <person name="Baker D."/>
            <person name="Gharbi K."/>
            <person name="Hall N."/>
            <person name="Watson M."/>
            <person name="Adriaenssens E.M."/>
            <person name="Foster-Nyarko E."/>
            <person name="Jarju S."/>
            <person name="Secka A."/>
            <person name="Antonio M."/>
            <person name="Oren A."/>
            <person name="Chaudhuri R.R."/>
            <person name="La Ragione R."/>
            <person name="Hildebrand F."/>
            <person name="Pallen M.J."/>
        </authorList>
    </citation>
    <scope>NUCLEOTIDE SEQUENCE</scope>
    <source>
        <strain evidence="5">CHK121-7720</strain>
    </source>
</reference>
<dbReference type="GO" id="GO:0043565">
    <property type="term" value="F:sequence-specific DNA binding"/>
    <property type="evidence" value="ECO:0007669"/>
    <property type="project" value="InterPro"/>
</dbReference>
<evidence type="ECO:0000313" key="5">
    <source>
        <dbReference type="EMBL" id="HJG89494.1"/>
    </source>
</evidence>
<dbReference type="EMBL" id="DYUD01000024">
    <property type="protein sequence ID" value="HJG89494.1"/>
    <property type="molecule type" value="Genomic_DNA"/>
</dbReference>
<name>A0A921MSY1_9BACT</name>